<dbReference type="EMBL" id="BK015686">
    <property type="protein sequence ID" value="DAE19771.1"/>
    <property type="molecule type" value="Genomic_DNA"/>
</dbReference>
<name>A0A8S5QLV3_9CAUD</name>
<accession>A0A8S5QLV3</accession>
<sequence length="38" mass="4728">MHQSNSTNLLLYNLLRLQYYSLLRLTLLLTRKHYEQLY</sequence>
<protein>
    <submittedName>
        <fullName evidence="1">Uncharacterized protein</fullName>
    </submittedName>
</protein>
<reference evidence="1" key="1">
    <citation type="journal article" date="2021" name="Proc. Natl. Acad. Sci. U.S.A.">
        <title>A Catalog of Tens of Thousands of Viruses from Human Metagenomes Reveals Hidden Associations with Chronic Diseases.</title>
        <authorList>
            <person name="Tisza M.J."/>
            <person name="Buck C.B."/>
        </authorList>
    </citation>
    <scope>NUCLEOTIDE SEQUENCE</scope>
    <source>
        <strain evidence="1">Cteoh1</strain>
    </source>
</reference>
<evidence type="ECO:0000313" key="1">
    <source>
        <dbReference type="EMBL" id="DAE19771.1"/>
    </source>
</evidence>
<proteinExistence type="predicted"/>
<organism evidence="1">
    <name type="scientific">Siphoviridae sp. cteoh1</name>
    <dbReference type="NCBI Taxonomy" id="2826407"/>
    <lineage>
        <taxon>Viruses</taxon>
        <taxon>Duplodnaviria</taxon>
        <taxon>Heunggongvirae</taxon>
        <taxon>Uroviricota</taxon>
        <taxon>Caudoviricetes</taxon>
    </lineage>
</organism>